<organism evidence="1 2">
    <name type="scientific">Lyophyllum shimeji</name>
    <name type="common">Hon-shimeji</name>
    <name type="synonym">Tricholoma shimeji</name>
    <dbReference type="NCBI Taxonomy" id="47721"/>
    <lineage>
        <taxon>Eukaryota</taxon>
        <taxon>Fungi</taxon>
        <taxon>Dikarya</taxon>
        <taxon>Basidiomycota</taxon>
        <taxon>Agaricomycotina</taxon>
        <taxon>Agaricomycetes</taxon>
        <taxon>Agaricomycetidae</taxon>
        <taxon>Agaricales</taxon>
        <taxon>Tricholomatineae</taxon>
        <taxon>Lyophyllaceae</taxon>
        <taxon>Lyophyllum</taxon>
    </lineage>
</organism>
<reference evidence="1" key="1">
    <citation type="submission" date="2022-07" db="EMBL/GenBank/DDBJ databases">
        <title>The genome of Lyophyllum shimeji provides insight into the initial evolution of ectomycorrhizal fungal genome.</title>
        <authorList>
            <person name="Kobayashi Y."/>
            <person name="Shibata T."/>
            <person name="Hirakawa H."/>
            <person name="Shigenobu S."/>
            <person name="Nishiyama T."/>
            <person name="Yamada A."/>
            <person name="Hasebe M."/>
            <person name="Kawaguchi M."/>
        </authorList>
    </citation>
    <scope>NUCLEOTIDE SEQUENCE</scope>
    <source>
        <strain evidence="1">AT787</strain>
    </source>
</reference>
<keyword evidence="2" id="KW-1185">Reference proteome</keyword>
<proteinExistence type="predicted"/>
<accession>A0A9P3Q1G9</accession>
<evidence type="ECO:0000313" key="2">
    <source>
        <dbReference type="Proteomes" id="UP001063166"/>
    </source>
</evidence>
<sequence length="124" mass="13794">MISSNFVFHCRPAYFKPSGSSETHSKVPVFCSTSYSVTIAFSHCFEHVDFIASACSFVVWGQAVTLDGGANTCGVVSWRQIGPLRWFREWVQVQSLSSRLPPDPQDCRPPQNPIALRFISPPAE</sequence>
<name>A0A9P3Q1G9_LYOSH</name>
<comment type="caution">
    <text evidence="1">The sequence shown here is derived from an EMBL/GenBank/DDBJ whole genome shotgun (WGS) entry which is preliminary data.</text>
</comment>
<protein>
    <submittedName>
        <fullName evidence="1">Uncharacterized protein</fullName>
    </submittedName>
</protein>
<dbReference type="EMBL" id="BRPK01000022">
    <property type="protein sequence ID" value="GLB45393.1"/>
    <property type="molecule type" value="Genomic_DNA"/>
</dbReference>
<dbReference type="AlphaFoldDB" id="A0A9P3Q1G9"/>
<gene>
    <name evidence="1" type="ORF">LshimejAT787_2200560</name>
</gene>
<evidence type="ECO:0000313" key="1">
    <source>
        <dbReference type="EMBL" id="GLB45393.1"/>
    </source>
</evidence>
<dbReference type="Proteomes" id="UP001063166">
    <property type="component" value="Unassembled WGS sequence"/>
</dbReference>